<keyword evidence="2" id="KW-0313">Glucose metabolism</keyword>
<reference evidence="4" key="1">
    <citation type="submission" date="2011-07" db="EMBL/GenBank/DDBJ databases">
        <title>The complete genome of Cyclobacterium marinum DSM 745.</title>
        <authorList>
            <person name="Lucas S."/>
            <person name="Han J."/>
            <person name="Lapidus A."/>
            <person name="Bruce D."/>
            <person name="Goodwin L."/>
            <person name="Pitluck S."/>
            <person name="Peters L."/>
            <person name="Kyrpides N."/>
            <person name="Mavromatis K."/>
            <person name="Ivanova N."/>
            <person name="Ovchinnikova G."/>
            <person name="Chertkov O."/>
            <person name="Detter J.C."/>
            <person name="Tapia R."/>
            <person name="Han C."/>
            <person name="Land M."/>
            <person name="Hauser L."/>
            <person name="Markowitz V."/>
            <person name="Cheng J.-F."/>
            <person name="Hugenholtz P."/>
            <person name="Woyke T."/>
            <person name="Wu D."/>
            <person name="Tindall B."/>
            <person name="Schuetze A."/>
            <person name="Brambilla E."/>
            <person name="Klenk H.-P."/>
            <person name="Eisen J.A."/>
        </authorList>
    </citation>
    <scope>NUCLEOTIDE SEQUENCE [LARGE SCALE GENOMIC DNA]</scope>
    <source>
        <strain evidence="4">ATCC 25205 / DSM 745 / LMG 13164 / NCIMB 1802</strain>
    </source>
</reference>
<dbReference type="Pfam" id="PF10282">
    <property type="entry name" value="Lactonase"/>
    <property type="match status" value="1"/>
</dbReference>
<evidence type="ECO:0000256" key="2">
    <source>
        <dbReference type="ARBA" id="ARBA00022526"/>
    </source>
</evidence>
<dbReference type="InterPro" id="IPR019405">
    <property type="entry name" value="Lactonase_7-beta_prop"/>
</dbReference>
<dbReference type="PANTHER" id="PTHR30344">
    <property type="entry name" value="6-PHOSPHOGLUCONOLACTONASE-RELATED"/>
    <property type="match status" value="1"/>
</dbReference>
<dbReference type="HOGENOM" id="CLU_038716_3_0_10"/>
<dbReference type="Gene3D" id="2.130.10.10">
    <property type="entry name" value="YVTN repeat-like/Quinoprotein amine dehydrogenase"/>
    <property type="match status" value="1"/>
</dbReference>
<evidence type="ECO:0000313" key="4">
    <source>
        <dbReference type="Proteomes" id="UP000001635"/>
    </source>
</evidence>
<protein>
    <recommendedName>
        <fullName evidence="5">6-phosphogluconolactonase</fullName>
    </recommendedName>
</protein>
<dbReference type="AlphaFoldDB" id="G0J491"/>
<accession>G0J491</accession>
<keyword evidence="4" id="KW-1185">Reference proteome</keyword>
<organism evidence="3 4">
    <name type="scientific">Cyclobacterium marinum (strain ATCC 25205 / DSM 745 / LMG 13164 / NCIMB 1802)</name>
    <name type="common">Flectobacillus marinus</name>
    <dbReference type="NCBI Taxonomy" id="880070"/>
    <lineage>
        <taxon>Bacteria</taxon>
        <taxon>Pseudomonadati</taxon>
        <taxon>Bacteroidota</taxon>
        <taxon>Cytophagia</taxon>
        <taxon>Cytophagales</taxon>
        <taxon>Cyclobacteriaceae</taxon>
        <taxon>Cyclobacterium</taxon>
    </lineage>
</organism>
<dbReference type="PANTHER" id="PTHR30344:SF1">
    <property type="entry name" value="6-PHOSPHOGLUCONOLACTONASE"/>
    <property type="match status" value="1"/>
</dbReference>
<dbReference type="InterPro" id="IPR015943">
    <property type="entry name" value="WD40/YVTN_repeat-like_dom_sf"/>
</dbReference>
<evidence type="ECO:0000313" key="3">
    <source>
        <dbReference type="EMBL" id="AEL27517.1"/>
    </source>
</evidence>
<gene>
    <name evidence="3" type="ordered locus">Cycma_3806</name>
</gene>
<keyword evidence="2" id="KW-0119">Carbohydrate metabolism</keyword>
<evidence type="ECO:0008006" key="5">
    <source>
        <dbReference type="Google" id="ProtNLM"/>
    </source>
</evidence>
<dbReference type="KEGG" id="cmr:Cycma_3806"/>
<dbReference type="EMBL" id="CP002955">
    <property type="protein sequence ID" value="AEL27517.1"/>
    <property type="molecule type" value="Genomic_DNA"/>
</dbReference>
<comment type="similarity">
    <text evidence="1">Belongs to the cycloisomerase 2 family.</text>
</comment>
<dbReference type="InterPro" id="IPR011048">
    <property type="entry name" value="Haem_d1_sf"/>
</dbReference>
<dbReference type="InterPro" id="IPR050282">
    <property type="entry name" value="Cycloisomerase_2"/>
</dbReference>
<dbReference type="GO" id="GO:0017057">
    <property type="term" value="F:6-phosphogluconolactonase activity"/>
    <property type="evidence" value="ECO:0007669"/>
    <property type="project" value="TreeGrafter"/>
</dbReference>
<dbReference type="eggNOG" id="COG2706">
    <property type="taxonomic scope" value="Bacteria"/>
</dbReference>
<name>G0J491_CYCMS</name>
<dbReference type="STRING" id="880070.Cycma_3806"/>
<evidence type="ECO:0000256" key="1">
    <source>
        <dbReference type="ARBA" id="ARBA00005564"/>
    </source>
</evidence>
<proteinExistence type="inferred from homology"/>
<sequence length="412" mass="45897">MVPELDLILNNCCFIVYSNMKYFIENLFFTKCLKQLSVVCLLGILSYPHLLMAQTSKEIIYVGTYSQNNSKGIYVLEFDRENLTTQIIQTIHDKESPTFLALHPNKKFLYAAYREGKNEQDEAGTVIAYSIAPETGKLTKINSVSSVGASPCHISVDPTGNVVFLSHYKGGNLSTFKVLKNGGLSEATSFIQHTGKSVHPNQTTAHMHAMIPSTDGKWVYASDLGIDQILKYKVDIKKGTVEENPVIFQTSPGSGPRHFVFHPSLPYAYSLEELSNTVSIYSLDKSNGDLSPIGRINMLNDKLHSDYNAGADIHFSKDGLWLYASNRGQDNLVVYQVDPESGWLKTQGHIPSGGVHPRNFKVDEIGDFVFVANMETDNIAIFNVDNKTGMLKATDKNIEIPRPVFIEQLFIK</sequence>
<dbReference type="Proteomes" id="UP000001635">
    <property type="component" value="Chromosome"/>
</dbReference>
<dbReference type="GO" id="GO:0006006">
    <property type="term" value="P:glucose metabolic process"/>
    <property type="evidence" value="ECO:0007669"/>
    <property type="project" value="UniProtKB-KW"/>
</dbReference>
<dbReference type="SUPFAM" id="SSF51004">
    <property type="entry name" value="C-terminal (heme d1) domain of cytochrome cd1-nitrite reductase"/>
    <property type="match status" value="1"/>
</dbReference>